<dbReference type="GO" id="GO:0004222">
    <property type="term" value="F:metalloendopeptidase activity"/>
    <property type="evidence" value="ECO:0007669"/>
    <property type="project" value="TreeGrafter"/>
</dbReference>
<evidence type="ECO:0000313" key="3">
    <source>
        <dbReference type="EMBL" id="ALM13393.1"/>
    </source>
</evidence>
<dbReference type="AlphaFoldDB" id="A0A0S1SQY6"/>
<organism evidence="3 4">
    <name type="scientific">Candidatus Peribacter riflensis</name>
    <dbReference type="NCBI Taxonomy" id="1735162"/>
    <lineage>
        <taxon>Bacteria</taxon>
        <taxon>Candidatus Peregrinibacteriota</taxon>
        <taxon>Candidatus Peribacteria</taxon>
        <taxon>Candidatus Peribacterales</taxon>
        <taxon>Candidatus Peribacteraceae</taxon>
        <taxon>Candidatus Peribacter</taxon>
    </lineage>
</organism>
<dbReference type="EMBL" id="CP013065">
    <property type="protein sequence ID" value="ALM13393.1"/>
    <property type="molecule type" value="Genomic_DNA"/>
</dbReference>
<sequence length="404" mass="43921">MHIMNRAATVAVLLAGLVPLLTFALITSEERIDAERAFRSALDKASAEYQRTRSLPALKRLHEAELREAQARVPSLMREKRALRLKIAGVQRAIAVLEQRFGWLAQKDASADMRPEDIVEAFAYVRRSQPILGSAVGGRSFFRRALVASFGVLQEEDLQWGMLESVLRATAEAEAQRGRLLVLQVQHDALRIEALRMVAQLERSARGLAVTESQLKDIQANMEEVHAQVLKMQGALARIDAKLRSRVERELLEKGLLTPGAIDRSAMPVTPQFAWPAYGTRSAGFLDAGYQELFGISHYGVDIVVGQGSPVFSAADGIVFLARDGGARGYSYVLVGHRGGYATLYGHLSKITVTSGQDLKQGEAVGLSGGAVGAYGSGPTTTGPHLHFEVIKDGTNIDPLFVLP</sequence>
<dbReference type="InterPro" id="IPR050570">
    <property type="entry name" value="Cell_wall_metabolism_enzyme"/>
</dbReference>
<accession>A0A0S1SMR0</accession>
<dbReference type="SUPFAM" id="SSF51261">
    <property type="entry name" value="Duplicated hybrid motif"/>
    <property type="match status" value="1"/>
</dbReference>
<gene>
    <name evidence="3" type="ORF">PeribacterD1_0720</name>
</gene>
<evidence type="ECO:0000256" key="1">
    <source>
        <dbReference type="SAM" id="Coils"/>
    </source>
</evidence>
<reference evidence="3 4" key="2">
    <citation type="journal article" date="2016" name="PeerJ">
        <title>Analysis of five complete genome sequences for members of the class Peribacteria in the recently recognized Peregrinibacteria bacterial phylum.</title>
        <authorList>
            <person name="Anantharaman K."/>
            <person name="Brown C.T."/>
            <person name="Burstein D."/>
            <person name="Castelle C.J."/>
            <person name="Probst A.J."/>
            <person name="Thomas B.C."/>
            <person name="Williams K.H."/>
            <person name="Banfield J.F."/>
        </authorList>
    </citation>
    <scope>NUCLEOTIDE SEQUENCE [LARGE SCALE GENOMIC DNA]</scope>
    <source>
        <strain evidence="3">RIFOXYD1_FULL_PER-ii_59_16</strain>
    </source>
</reference>
<evidence type="ECO:0000313" key="4">
    <source>
        <dbReference type="Proteomes" id="UP000069135"/>
    </source>
</evidence>
<feature type="coiled-coil region" evidence="1">
    <location>
        <begin position="59"/>
        <end position="100"/>
    </location>
</feature>
<proteinExistence type="predicted"/>
<protein>
    <submittedName>
        <fullName evidence="3">Peptidase M23</fullName>
    </submittedName>
</protein>
<keyword evidence="1" id="KW-0175">Coiled coil</keyword>
<evidence type="ECO:0000259" key="2">
    <source>
        <dbReference type="Pfam" id="PF01551"/>
    </source>
</evidence>
<dbReference type="PANTHER" id="PTHR21666:SF270">
    <property type="entry name" value="MUREIN HYDROLASE ACTIVATOR ENVC"/>
    <property type="match status" value="1"/>
</dbReference>
<reference evidence="4" key="1">
    <citation type="submission" date="2015-10" db="EMBL/GenBank/DDBJ databases">
        <title>Analysis of five complete genome sequences for members of the class Peribacteria in the recently recognized Peregrinibacteria bacterial phylum.</title>
        <authorList>
            <person name="Anantharaman K."/>
            <person name="Brown C.T."/>
            <person name="Burstein D."/>
            <person name="Castelle C.J."/>
            <person name="Probst A.J."/>
            <person name="Thomas B.C."/>
            <person name="Williams K.H."/>
            <person name="Banfield J.F."/>
        </authorList>
    </citation>
    <scope>NUCLEOTIDE SEQUENCE [LARGE SCALE GENOMIC DNA]</scope>
</reference>
<dbReference type="InterPro" id="IPR016047">
    <property type="entry name" value="M23ase_b-sheet_dom"/>
</dbReference>
<dbReference type="Gene3D" id="2.70.70.10">
    <property type="entry name" value="Glucose Permease (Domain IIA)"/>
    <property type="match status" value="1"/>
</dbReference>
<dbReference type="Pfam" id="PF01551">
    <property type="entry name" value="Peptidase_M23"/>
    <property type="match status" value="1"/>
</dbReference>
<dbReference type="CDD" id="cd12797">
    <property type="entry name" value="M23_peptidase"/>
    <property type="match status" value="1"/>
</dbReference>
<dbReference type="PANTHER" id="PTHR21666">
    <property type="entry name" value="PEPTIDASE-RELATED"/>
    <property type="match status" value="1"/>
</dbReference>
<dbReference type="Proteomes" id="UP000069135">
    <property type="component" value="Chromosome"/>
</dbReference>
<accession>A0A0S1SYJ2</accession>
<name>A0A0S1SQY6_9BACT</name>
<accession>A0A0S1SQY6</accession>
<dbReference type="STRING" id="1735162.PeribacterB2_0720"/>
<feature type="domain" description="M23ase beta-sheet core" evidence="2">
    <location>
        <begin position="297"/>
        <end position="399"/>
    </location>
</feature>
<accession>A0A0S1SI06</accession>
<dbReference type="InterPro" id="IPR011055">
    <property type="entry name" value="Dup_hybrid_motif"/>
</dbReference>
<accession>A0A0S1SS81</accession>
<dbReference type="KEGG" id="prf:PeribacterA2_0719"/>